<dbReference type="InterPro" id="IPR015947">
    <property type="entry name" value="PUA-like_sf"/>
</dbReference>
<dbReference type="InterPro" id="IPR041532">
    <property type="entry name" value="RlmI-like_PUA"/>
</dbReference>
<keyword evidence="3 9" id="KW-0489">Methyltransferase</keyword>
<feature type="domain" description="S-adenosylmethionine-dependent methyltransferase" evidence="7">
    <location>
        <begin position="190"/>
        <end position="352"/>
    </location>
</feature>
<dbReference type="RefSeq" id="WP_386817826.1">
    <property type="nucleotide sequence ID" value="NZ_JBHUIT010000001.1"/>
</dbReference>
<proteinExistence type="inferred from homology"/>
<accession>A0ABW5D5C3</accession>
<sequence>MSGGEKKVGRLRLELFPRAEAAVRSGHPWVYGDSIKKQNRQGATGELAVMYDKRDRFLAVGLYEAESPIRVRILHCGKPAMLDHDWWLEKARLCLSKREEQVLGSGTDGARMINGESEGFPGIVADRYGDTLVVKVYAAGWFALWEEIEAVFREVFAPQYLVLRMSRNIVAKAKEYGLEEGFRGEAGAEIVVFSENGIRFESAVLRGQKTGFFLDQRDNRSRVEQLAKGRDVLNVFSFSGGFSLYAARGGADSVTDLDISAHALESAARNFSLNSSDPRIAQVTKFSVQADAFRWMEEDEKMFDLIIVDPPSLAKRESQREGAVRAYTRLNSRAMERLKPGGVLVAASCSAHVSAEEFHTLVEQCIQADGRRWRELWRHGHAPDHPANFREAEYLKAVCLEMI</sequence>
<evidence type="ECO:0000259" key="7">
    <source>
        <dbReference type="Pfam" id="PF10672"/>
    </source>
</evidence>
<dbReference type="CDD" id="cd21153">
    <property type="entry name" value="PUA_RlmI"/>
    <property type="match status" value="1"/>
</dbReference>
<dbReference type="SUPFAM" id="SSF53335">
    <property type="entry name" value="S-adenosyl-L-methionine-dependent methyltransferases"/>
    <property type="match status" value="1"/>
</dbReference>
<comment type="similarity">
    <text evidence="6">Belongs to the methyltransferase superfamily. RlmI family.</text>
</comment>
<reference evidence="10" key="1">
    <citation type="journal article" date="2019" name="Int. J. Syst. Evol. Microbiol.">
        <title>The Global Catalogue of Microorganisms (GCM) 10K type strain sequencing project: providing services to taxonomists for standard genome sequencing and annotation.</title>
        <authorList>
            <consortium name="The Broad Institute Genomics Platform"/>
            <consortium name="The Broad Institute Genome Sequencing Center for Infectious Disease"/>
            <person name="Wu L."/>
            <person name="Ma J."/>
        </authorList>
    </citation>
    <scope>NUCLEOTIDE SEQUENCE [LARGE SCALE GENOMIC DNA]</scope>
    <source>
        <strain evidence="10">CGMCC 4.7106</strain>
    </source>
</reference>
<dbReference type="InterPro" id="IPR029063">
    <property type="entry name" value="SAM-dependent_MTases_sf"/>
</dbReference>
<organism evidence="9 10">
    <name type="scientific">Luteolibacter algae</name>
    <dbReference type="NCBI Taxonomy" id="454151"/>
    <lineage>
        <taxon>Bacteria</taxon>
        <taxon>Pseudomonadati</taxon>
        <taxon>Verrucomicrobiota</taxon>
        <taxon>Verrucomicrobiia</taxon>
        <taxon>Verrucomicrobiales</taxon>
        <taxon>Verrucomicrobiaceae</taxon>
        <taxon>Luteolibacter</taxon>
    </lineage>
</organism>
<evidence type="ECO:0000256" key="6">
    <source>
        <dbReference type="ARBA" id="ARBA00038091"/>
    </source>
</evidence>
<protein>
    <submittedName>
        <fullName evidence="9">Class I SAM-dependent methyltransferase</fullName>
        <ecNumber evidence="9">2.1.1.-</ecNumber>
    </submittedName>
</protein>
<dbReference type="Gene3D" id="2.30.130.10">
    <property type="entry name" value="PUA domain"/>
    <property type="match status" value="1"/>
</dbReference>
<keyword evidence="2" id="KW-0963">Cytoplasm</keyword>
<evidence type="ECO:0000256" key="3">
    <source>
        <dbReference type="ARBA" id="ARBA00022603"/>
    </source>
</evidence>
<evidence type="ECO:0000256" key="4">
    <source>
        <dbReference type="ARBA" id="ARBA00022679"/>
    </source>
</evidence>
<dbReference type="CDD" id="cd11572">
    <property type="entry name" value="RlmI_M_like"/>
    <property type="match status" value="1"/>
</dbReference>
<evidence type="ECO:0000256" key="5">
    <source>
        <dbReference type="ARBA" id="ARBA00022691"/>
    </source>
</evidence>
<dbReference type="Proteomes" id="UP001597375">
    <property type="component" value="Unassembled WGS sequence"/>
</dbReference>
<dbReference type="InterPro" id="IPR036974">
    <property type="entry name" value="PUA_sf"/>
</dbReference>
<feature type="domain" description="RlmI-like PUA" evidence="8">
    <location>
        <begin position="14"/>
        <end position="74"/>
    </location>
</feature>
<evidence type="ECO:0000259" key="8">
    <source>
        <dbReference type="Pfam" id="PF17785"/>
    </source>
</evidence>
<gene>
    <name evidence="9" type="ORF">ACFSSA_00620</name>
</gene>
<dbReference type="GO" id="GO:0032259">
    <property type="term" value="P:methylation"/>
    <property type="evidence" value="ECO:0007669"/>
    <property type="project" value="UniProtKB-KW"/>
</dbReference>
<keyword evidence="5" id="KW-0949">S-adenosyl-L-methionine</keyword>
<dbReference type="EC" id="2.1.1.-" evidence="9"/>
<keyword evidence="10" id="KW-1185">Reference proteome</keyword>
<comment type="subcellular location">
    <subcellularLocation>
        <location evidence="1">Cytoplasm</location>
    </subcellularLocation>
</comment>
<comment type="caution">
    <text evidence="9">The sequence shown here is derived from an EMBL/GenBank/DDBJ whole genome shotgun (WGS) entry which is preliminary data.</text>
</comment>
<dbReference type="PANTHER" id="PTHR42873">
    <property type="entry name" value="RIBOSOMAL RNA LARGE SUBUNIT METHYLTRANSFERASE"/>
    <property type="match status" value="1"/>
</dbReference>
<dbReference type="Gene3D" id="3.30.750.80">
    <property type="entry name" value="RNA methyltransferase domain (HRMD) like"/>
    <property type="match status" value="1"/>
</dbReference>
<keyword evidence="4 9" id="KW-0808">Transferase</keyword>
<dbReference type="SUPFAM" id="SSF88697">
    <property type="entry name" value="PUA domain-like"/>
    <property type="match status" value="1"/>
</dbReference>
<dbReference type="GO" id="GO:0008168">
    <property type="term" value="F:methyltransferase activity"/>
    <property type="evidence" value="ECO:0007669"/>
    <property type="project" value="UniProtKB-KW"/>
</dbReference>
<dbReference type="PANTHER" id="PTHR42873:SF1">
    <property type="entry name" value="S-ADENOSYLMETHIONINE-DEPENDENT METHYLTRANSFERASE DOMAIN-CONTAINING PROTEIN"/>
    <property type="match status" value="1"/>
</dbReference>
<evidence type="ECO:0000256" key="2">
    <source>
        <dbReference type="ARBA" id="ARBA00022490"/>
    </source>
</evidence>
<evidence type="ECO:0000256" key="1">
    <source>
        <dbReference type="ARBA" id="ARBA00004496"/>
    </source>
</evidence>
<dbReference type="Pfam" id="PF10672">
    <property type="entry name" value="Methyltrans_SAM"/>
    <property type="match status" value="1"/>
</dbReference>
<dbReference type="CDD" id="cd02440">
    <property type="entry name" value="AdoMet_MTases"/>
    <property type="match status" value="1"/>
</dbReference>
<evidence type="ECO:0000313" key="9">
    <source>
        <dbReference type="EMBL" id="MFD2255164.1"/>
    </source>
</evidence>
<name>A0ABW5D5C3_9BACT</name>
<evidence type="ECO:0000313" key="10">
    <source>
        <dbReference type="Proteomes" id="UP001597375"/>
    </source>
</evidence>
<dbReference type="EMBL" id="JBHUIT010000001">
    <property type="protein sequence ID" value="MFD2255164.1"/>
    <property type="molecule type" value="Genomic_DNA"/>
</dbReference>
<dbReference type="InterPro" id="IPR019614">
    <property type="entry name" value="SAM-dep_methyl-trfase"/>
</dbReference>
<dbReference type="Pfam" id="PF17785">
    <property type="entry name" value="PUA_3"/>
    <property type="match status" value="1"/>
</dbReference>
<dbReference type="Gene3D" id="3.40.50.150">
    <property type="entry name" value="Vaccinia Virus protein VP39"/>
    <property type="match status" value="1"/>
</dbReference>